<proteinExistence type="predicted"/>
<organism evidence="1 2">
    <name type="scientific">Rhododendron molle</name>
    <name type="common">Chinese azalea</name>
    <name type="synonym">Azalea mollis</name>
    <dbReference type="NCBI Taxonomy" id="49168"/>
    <lineage>
        <taxon>Eukaryota</taxon>
        <taxon>Viridiplantae</taxon>
        <taxon>Streptophyta</taxon>
        <taxon>Embryophyta</taxon>
        <taxon>Tracheophyta</taxon>
        <taxon>Spermatophyta</taxon>
        <taxon>Magnoliopsida</taxon>
        <taxon>eudicotyledons</taxon>
        <taxon>Gunneridae</taxon>
        <taxon>Pentapetalae</taxon>
        <taxon>asterids</taxon>
        <taxon>Ericales</taxon>
        <taxon>Ericaceae</taxon>
        <taxon>Ericoideae</taxon>
        <taxon>Rhodoreae</taxon>
        <taxon>Rhododendron</taxon>
    </lineage>
</organism>
<reference evidence="1" key="1">
    <citation type="submission" date="2022-02" db="EMBL/GenBank/DDBJ databases">
        <title>Plant Genome Project.</title>
        <authorList>
            <person name="Zhang R.-G."/>
        </authorList>
    </citation>
    <scope>NUCLEOTIDE SEQUENCE</scope>
    <source>
        <strain evidence="1">AT1</strain>
    </source>
</reference>
<comment type="caution">
    <text evidence="1">The sequence shown here is derived from an EMBL/GenBank/DDBJ whole genome shotgun (WGS) entry which is preliminary data.</text>
</comment>
<accession>A0ACC0PR86</accession>
<sequence>MVLEWQREKRTYVDSEKKSASKNVNHLLQRTHCLGFSDRKKGLPVISLYCESGHEPFQIIYPDDDVDVPPVETNVVHLDDESHKANEGNDEEVDDILVDKGVGEDEDEEDDPDYEVDEDEDEDEENEDDEDGSDVSFAPSWMFENLEGPSDDDIFASKQQPNQAKGDKEQPQAKDWYSDGGDSNEFLNNYLDKLRDDPWMKVDAFQKQIRRELTVDVSKSQLYRAKNKAKEMIEGDHSVQYAEQWCRSHFSPRSKCDYLVNNLNGSFNNYILEARDKPIISMLEWIRRKVMNRFQIKRMGMEKYNQAICLRIKAKLDVIKKDSKDSFAHFCGEYKFEVDCHDTTYTVDLKEKTCGCRQWDLTGIPCKHACAAIGLNKQKSNNEEVLPPFMRRPSGRPKKARRKAAEEAEDAGAGLSRAGSVGVANRGGEVGGAQRGGGKAGAPRGGQVGGAQRGGGRGGALRGGQAGGAQRGGGRGGAPRGGGRTGASRGGGRSGVTRADGRACVTRGGGRASATRGGGRQSASRGDTQSGKGEAGGREGDRTDGSMLIVDRTDRSTLIEDRTDRSSLIEDRMDGSLLIKNQTDGSSLIEDRKDGSSLIEDRTDGSSLIVDWTDGSSLLKIEQMDRR</sequence>
<protein>
    <submittedName>
        <fullName evidence="1">Uncharacterized protein</fullName>
    </submittedName>
</protein>
<name>A0ACC0PR86_RHOML</name>
<gene>
    <name evidence="1" type="ORF">RHMOL_Rhmol02G0179700</name>
</gene>
<dbReference type="Proteomes" id="UP001062846">
    <property type="component" value="Chromosome 2"/>
</dbReference>
<keyword evidence="2" id="KW-1185">Reference proteome</keyword>
<evidence type="ECO:0000313" key="1">
    <source>
        <dbReference type="EMBL" id="KAI8568205.1"/>
    </source>
</evidence>
<dbReference type="EMBL" id="CM046389">
    <property type="protein sequence ID" value="KAI8568205.1"/>
    <property type="molecule type" value="Genomic_DNA"/>
</dbReference>
<evidence type="ECO:0000313" key="2">
    <source>
        <dbReference type="Proteomes" id="UP001062846"/>
    </source>
</evidence>